<comment type="similarity">
    <text evidence="1">Belongs to the Rpn/YhgA-like nuclease family.</text>
</comment>
<feature type="domain" description="Transposase (putative) YhgA-like" evidence="2">
    <location>
        <begin position="6"/>
        <end position="203"/>
    </location>
</feature>
<dbReference type="STRING" id="656914.SAMN00017405_0948"/>
<dbReference type="GO" id="GO:0006310">
    <property type="term" value="P:DNA recombination"/>
    <property type="evidence" value="ECO:0007669"/>
    <property type="project" value="TreeGrafter"/>
</dbReference>
<gene>
    <name evidence="3" type="ORF">SAMN00017405_0948</name>
</gene>
<dbReference type="NCBIfam" id="TIGR01784">
    <property type="entry name" value="T_den_put_tspse"/>
    <property type="match status" value="1"/>
</dbReference>
<evidence type="ECO:0000313" key="4">
    <source>
        <dbReference type="Proteomes" id="UP000192731"/>
    </source>
</evidence>
<evidence type="ECO:0000313" key="3">
    <source>
        <dbReference type="EMBL" id="SMB82642.1"/>
    </source>
</evidence>
<protein>
    <recommendedName>
        <fullName evidence="2">Transposase (putative) YhgA-like domain-containing protein</fullName>
    </recommendedName>
</protein>
<dbReference type="RefSeq" id="WP_084052198.1">
    <property type="nucleotide sequence ID" value="NZ_FWWT01000008.1"/>
</dbReference>
<evidence type="ECO:0000259" key="2">
    <source>
        <dbReference type="Pfam" id="PF04754"/>
    </source>
</evidence>
<dbReference type="AlphaFoldDB" id="A0A1W1UNG5"/>
<dbReference type="InterPro" id="IPR010106">
    <property type="entry name" value="RpnA"/>
</dbReference>
<organism evidence="3 4">
    <name type="scientific">Desulfonispora thiosulfatigenes DSM 11270</name>
    <dbReference type="NCBI Taxonomy" id="656914"/>
    <lineage>
        <taxon>Bacteria</taxon>
        <taxon>Bacillati</taxon>
        <taxon>Bacillota</taxon>
        <taxon>Clostridia</taxon>
        <taxon>Eubacteriales</taxon>
        <taxon>Peptococcaceae</taxon>
        <taxon>Desulfonispora</taxon>
    </lineage>
</organism>
<dbReference type="Pfam" id="PF04754">
    <property type="entry name" value="Transposase_31"/>
    <property type="match status" value="1"/>
</dbReference>
<dbReference type="PANTHER" id="PTHR34611">
    <property type="match status" value="1"/>
</dbReference>
<dbReference type="GO" id="GO:1990238">
    <property type="term" value="F:double-stranded DNA endonuclease activity"/>
    <property type="evidence" value="ECO:0007669"/>
    <property type="project" value="TreeGrafter"/>
</dbReference>
<dbReference type="OrthoDB" id="1980949at2"/>
<name>A0A1W1UNG5_DESTI</name>
<accession>A0A1W1UNG5</accession>
<sequence>MKIQNSHDKIFKETFSDVKVTKDFINNYLPESIINIIDTNTLIPLKDSFIDKNLNEYFSDLLFGVKINERLGYIYFLFEHKSYTSKNIAFQLLKYMVEIWEAKITKEHTNELPIIIPLVIYHGKNKWQIRTTLGEMIEGYEELPEEIKEFIPNYKYLLYDVSKYKDEDIKGIAQLKIILTIFRDIFIKDKEGLKETITLAAKYLRELEDRQTGIEYFETFLKYVFNVGESLDEEDLKNIAEEIERIYPEGRELIMTTAERLRKEGRKEERKNVARKLLIKGMPVAEIIDITGLTKEEIEKLKRE</sequence>
<proteinExistence type="inferred from homology"/>
<dbReference type="InterPro" id="IPR006842">
    <property type="entry name" value="Transposase_31"/>
</dbReference>
<dbReference type="PANTHER" id="PTHR34611:SF2">
    <property type="entry name" value="INACTIVE RECOMBINATION-PROMOTING NUCLEASE-LIKE PROTEIN RPNE-RELATED"/>
    <property type="match status" value="1"/>
</dbReference>
<dbReference type="InterPro" id="IPR051699">
    <property type="entry name" value="Rpn/YhgA-like_nuclease"/>
</dbReference>
<dbReference type="EMBL" id="FWWT01000008">
    <property type="protein sequence ID" value="SMB82642.1"/>
    <property type="molecule type" value="Genomic_DNA"/>
</dbReference>
<dbReference type="Proteomes" id="UP000192731">
    <property type="component" value="Unassembled WGS sequence"/>
</dbReference>
<evidence type="ECO:0000256" key="1">
    <source>
        <dbReference type="ARBA" id="ARBA00009787"/>
    </source>
</evidence>
<reference evidence="3 4" key="1">
    <citation type="submission" date="2017-04" db="EMBL/GenBank/DDBJ databases">
        <authorList>
            <person name="Afonso C.L."/>
            <person name="Miller P.J."/>
            <person name="Scott M.A."/>
            <person name="Spackman E."/>
            <person name="Goraichik I."/>
            <person name="Dimitrov K.M."/>
            <person name="Suarez D.L."/>
            <person name="Swayne D.E."/>
        </authorList>
    </citation>
    <scope>NUCLEOTIDE SEQUENCE [LARGE SCALE GENOMIC DNA]</scope>
    <source>
        <strain evidence="3 4">DSM 11270</strain>
    </source>
</reference>
<keyword evidence="4" id="KW-1185">Reference proteome</keyword>